<keyword evidence="2" id="KW-1185">Reference proteome</keyword>
<proteinExistence type="predicted"/>
<evidence type="ECO:0008006" key="3">
    <source>
        <dbReference type="Google" id="ProtNLM"/>
    </source>
</evidence>
<dbReference type="RefSeq" id="WP_345238552.1">
    <property type="nucleotide sequence ID" value="NZ_BAABGZ010000082.1"/>
</dbReference>
<accession>A0ABP8IST7</accession>
<comment type="caution">
    <text evidence="1">The sequence shown here is derived from an EMBL/GenBank/DDBJ whole genome shotgun (WGS) entry which is preliminary data.</text>
</comment>
<dbReference type="Proteomes" id="UP001501153">
    <property type="component" value="Unassembled WGS sequence"/>
</dbReference>
<evidence type="ECO:0000313" key="2">
    <source>
        <dbReference type="Proteomes" id="UP001501153"/>
    </source>
</evidence>
<gene>
    <name evidence="1" type="ORF">GCM10023185_46340</name>
</gene>
<dbReference type="Gene3D" id="3.40.47.10">
    <property type="match status" value="1"/>
</dbReference>
<reference evidence="2" key="1">
    <citation type="journal article" date="2019" name="Int. J. Syst. Evol. Microbiol.">
        <title>The Global Catalogue of Microorganisms (GCM) 10K type strain sequencing project: providing services to taxonomists for standard genome sequencing and annotation.</title>
        <authorList>
            <consortium name="The Broad Institute Genomics Platform"/>
            <consortium name="The Broad Institute Genome Sequencing Center for Infectious Disease"/>
            <person name="Wu L."/>
            <person name="Ma J."/>
        </authorList>
    </citation>
    <scope>NUCLEOTIDE SEQUENCE [LARGE SCALE GENOMIC DNA]</scope>
    <source>
        <strain evidence="2">JCM 17923</strain>
    </source>
</reference>
<evidence type="ECO:0000313" key="1">
    <source>
        <dbReference type="EMBL" id="GAA4371153.1"/>
    </source>
</evidence>
<dbReference type="SUPFAM" id="SSF53901">
    <property type="entry name" value="Thiolase-like"/>
    <property type="match status" value="1"/>
</dbReference>
<dbReference type="InterPro" id="IPR016039">
    <property type="entry name" value="Thiolase-like"/>
</dbReference>
<sequence length="206" mass="22598">MKSEPRILRSCLVRDHAIRVDGQEVFALAEADFNAFATKAFAAINPAYPKFYKMDGLAKLGLLAAEYLLAGIAPVSAADPYRVGAVVSNASSSTDTDLRYAALAQQQLASPALFVYTLPNIVIGEMCIRHGFKGENNFFVSASYNIDVQTAYTAGLFQAQLLDYCLVGWLEFLQQQYHGFLCLIGHSAEPHLPLYSTEKVSSLFNQ</sequence>
<dbReference type="EMBL" id="BAABGZ010000082">
    <property type="protein sequence ID" value="GAA4371153.1"/>
    <property type="molecule type" value="Genomic_DNA"/>
</dbReference>
<name>A0ABP8IST7_9BACT</name>
<organism evidence="1 2">
    <name type="scientific">Hymenobacter saemangeumensis</name>
    <dbReference type="NCBI Taxonomy" id="1084522"/>
    <lineage>
        <taxon>Bacteria</taxon>
        <taxon>Pseudomonadati</taxon>
        <taxon>Bacteroidota</taxon>
        <taxon>Cytophagia</taxon>
        <taxon>Cytophagales</taxon>
        <taxon>Hymenobacteraceae</taxon>
        <taxon>Hymenobacter</taxon>
    </lineage>
</organism>
<protein>
    <recommendedName>
        <fullName evidence="3">3-oxoacyl-ACP synthase</fullName>
    </recommendedName>
</protein>